<dbReference type="SUPFAM" id="SSF52172">
    <property type="entry name" value="CheY-like"/>
    <property type="match status" value="1"/>
</dbReference>
<dbReference type="SMART" id="SM00448">
    <property type="entry name" value="REC"/>
    <property type="match status" value="1"/>
</dbReference>
<comment type="caution">
    <text evidence="4">The sequence shown here is derived from an EMBL/GenBank/DDBJ whole genome shotgun (WGS) entry which is preliminary data.</text>
</comment>
<keyword evidence="5" id="KW-1185">Reference proteome</keyword>
<dbReference type="PROSITE" id="PS50110">
    <property type="entry name" value="RESPONSE_REGULATORY"/>
    <property type="match status" value="1"/>
</dbReference>
<accession>A0A0F0CQ14</accession>
<name>A0A0F0CQ14_9BACT</name>
<reference evidence="4 5" key="1">
    <citation type="submission" date="2015-02" db="EMBL/GenBank/DDBJ databases">
        <title>Single-cell genomics of uncultivated deep-branching MTB reveals a conserved set of magnetosome genes.</title>
        <authorList>
            <person name="Kolinko S."/>
            <person name="Richter M."/>
            <person name="Glockner F.O."/>
            <person name="Brachmann A."/>
            <person name="Schuler D."/>
        </authorList>
    </citation>
    <scope>NUCLEOTIDE SEQUENCE [LARGE SCALE GENOMIC DNA]</scope>
    <source>
        <strain evidence="4">SKK-01</strain>
    </source>
</reference>
<dbReference type="Gene3D" id="3.40.50.2300">
    <property type="match status" value="1"/>
</dbReference>
<feature type="modified residue" description="4-aspartylphosphate" evidence="2">
    <location>
        <position position="53"/>
    </location>
</feature>
<dbReference type="GO" id="GO:0000160">
    <property type="term" value="P:phosphorelay signal transduction system"/>
    <property type="evidence" value="ECO:0007669"/>
    <property type="project" value="InterPro"/>
</dbReference>
<dbReference type="InterPro" id="IPR050595">
    <property type="entry name" value="Bact_response_regulator"/>
</dbReference>
<evidence type="ECO:0000256" key="2">
    <source>
        <dbReference type="PROSITE-ProRule" id="PRU00169"/>
    </source>
</evidence>
<evidence type="ECO:0000259" key="3">
    <source>
        <dbReference type="PROSITE" id="PS50110"/>
    </source>
</evidence>
<dbReference type="PANTHER" id="PTHR44591:SF3">
    <property type="entry name" value="RESPONSE REGULATORY DOMAIN-CONTAINING PROTEIN"/>
    <property type="match status" value="1"/>
</dbReference>
<dbReference type="Proteomes" id="UP000033428">
    <property type="component" value="Unassembled WGS sequence"/>
</dbReference>
<gene>
    <name evidence="4" type="ORF">OMAG_000783</name>
</gene>
<organism evidence="4 5">
    <name type="scientific">Candidatus Omnitrophus magneticus</name>
    <dbReference type="NCBI Taxonomy" id="1609969"/>
    <lineage>
        <taxon>Bacteria</taxon>
        <taxon>Pseudomonadati</taxon>
        <taxon>Candidatus Omnitrophota</taxon>
        <taxon>Candidatus Omnitrophus</taxon>
    </lineage>
</organism>
<evidence type="ECO:0000256" key="1">
    <source>
        <dbReference type="ARBA" id="ARBA00022553"/>
    </source>
</evidence>
<dbReference type="InterPro" id="IPR001789">
    <property type="entry name" value="Sig_transdc_resp-reg_receiver"/>
</dbReference>
<proteinExistence type="predicted"/>
<sequence>MNKKILIVDDSKTALLMMKTLFEEESYEVHSAETGQEGVRLSENVHPDIIILDTILPDIDGFEVCKKIKSQSTNNMPKIIVMTGSIDAVDASKAKKSGADDYIVKTSDFSYLLNSVKSIV</sequence>
<feature type="domain" description="Response regulatory" evidence="3">
    <location>
        <begin position="4"/>
        <end position="120"/>
    </location>
</feature>
<evidence type="ECO:0000313" key="5">
    <source>
        <dbReference type="Proteomes" id="UP000033428"/>
    </source>
</evidence>
<dbReference type="PANTHER" id="PTHR44591">
    <property type="entry name" value="STRESS RESPONSE REGULATOR PROTEIN 1"/>
    <property type="match status" value="1"/>
</dbReference>
<protein>
    <submittedName>
        <fullName evidence="4">Signal transduction response regulator, receiver region domain protein</fullName>
    </submittedName>
</protein>
<dbReference type="Pfam" id="PF00072">
    <property type="entry name" value="Response_reg"/>
    <property type="match status" value="1"/>
</dbReference>
<keyword evidence="1 2" id="KW-0597">Phosphoprotein</keyword>
<dbReference type="EMBL" id="JYNY01000176">
    <property type="protein sequence ID" value="KJJ85352.1"/>
    <property type="molecule type" value="Genomic_DNA"/>
</dbReference>
<dbReference type="CDD" id="cd00156">
    <property type="entry name" value="REC"/>
    <property type="match status" value="1"/>
</dbReference>
<dbReference type="InterPro" id="IPR011006">
    <property type="entry name" value="CheY-like_superfamily"/>
</dbReference>
<dbReference type="AlphaFoldDB" id="A0A0F0CQ14"/>
<evidence type="ECO:0000313" key="4">
    <source>
        <dbReference type="EMBL" id="KJJ85352.1"/>
    </source>
</evidence>